<dbReference type="OrthoDB" id="428655at2759"/>
<dbReference type="GO" id="GO:0005737">
    <property type="term" value="C:cytoplasm"/>
    <property type="evidence" value="ECO:0007669"/>
    <property type="project" value="UniProtKB-SubCell"/>
</dbReference>
<evidence type="ECO:0000256" key="2">
    <source>
        <dbReference type="ARBA" id="ARBA00004496"/>
    </source>
</evidence>
<evidence type="ECO:0000256" key="5">
    <source>
        <dbReference type="ARBA" id="ARBA00023242"/>
    </source>
</evidence>
<evidence type="ECO:0000313" key="9">
    <source>
        <dbReference type="RefSeq" id="XP_022339573.1"/>
    </source>
</evidence>
<dbReference type="RefSeq" id="XP_022339573.1">
    <property type="nucleotide sequence ID" value="XM_022483865.1"/>
</dbReference>
<dbReference type="PANTHER" id="PTHR21664:SF1">
    <property type="entry name" value="NUDC DOMAIN-CONTAINING PROTEIN 1"/>
    <property type="match status" value="1"/>
</dbReference>
<dbReference type="InterPro" id="IPR007052">
    <property type="entry name" value="CS_dom"/>
</dbReference>
<protein>
    <recommendedName>
        <fullName evidence="3">NudC domain-containing protein 1</fullName>
    </recommendedName>
</protein>
<proteinExistence type="predicted"/>
<feature type="region of interest" description="Disordered" evidence="6">
    <location>
        <begin position="389"/>
        <end position="408"/>
    </location>
</feature>
<dbReference type="Gene3D" id="2.60.40.790">
    <property type="match status" value="1"/>
</dbReference>
<dbReference type="Pfam" id="PF04969">
    <property type="entry name" value="CS"/>
    <property type="match status" value="1"/>
</dbReference>
<keyword evidence="4" id="KW-0963">Cytoplasm</keyword>
<keyword evidence="5" id="KW-0539">Nucleus</keyword>
<name>A0A8B8EJE2_CRAVI</name>
<evidence type="ECO:0000256" key="1">
    <source>
        <dbReference type="ARBA" id="ARBA00004123"/>
    </source>
</evidence>
<dbReference type="PANTHER" id="PTHR21664">
    <property type="entry name" value="CHRONIC MYELOGENOUS LEUKEMIA TUMOR ANTIGEN 66"/>
    <property type="match status" value="1"/>
</dbReference>
<evidence type="ECO:0000256" key="3">
    <source>
        <dbReference type="ARBA" id="ARBA00018915"/>
    </source>
</evidence>
<dbReference type="PROSITE" id="PS51203">
    <property type="entry name" value="CS"/>
    <property type="match status" value="1"/>
</dbReference>
<dbReference type="AlphaFoldDB" id="A0A8B8EJE2"/>
<accession>A0A8B8EJE2</accession>
<feature type="region of interest" description="Disordered" evidence="6">
    <location>
        <begin position="262"/>
        <end position="282"/>
    </location>
</feature>
<dbReference type="InterPro" id="IPR008978">
    <property type="entry name" value="HSP20-like_chaperone"/>
</dbReference>
<dbReference type="CDD" id="cd06467">
    <property type="entry name" value="p23_NUDC_like"/>
    <property type="match status" value="1"/>
</dbReference>
<evidence type="ECO:0000313" key="8">
    <source>
        <dbReference type="Proteomes" id="UP000694844"/>
    </source>
</evidence>
<dbReference type="Proteomes" id="UP000694844">
    <property type="component" value="Chromosome 5"/>
</dbReference>
<feature type="domain" description="CS" evidence="7">
    <location>
        <begin position="276"/>
        <end position="363"/>
    </location>
</feature>
<dbReference type="GO" id="GO:0005634">
    <property type="term" value="C:nucleus"/>
    <property type="evidence" value="ECO:0007669"/>
    <property type="project" value="UniProtKB-SubCell"/>
</dbReference>
<dbReference type="KEGG" id="cvn:111134638"/>
<keyword evidence="8" id="KW-1185">Reference proteome</keyword>
<evidence type="ECO:0000256" key="6">
    <source>
        <dbReference type="SAM" id="MobiDB-lite"/>
    </source>
</evidence>
<dbReference type="InterPro" id="IPR037895">
    <property type="entry name" value="NUDCD1"/>
</dbReference>
<gene>
    <name evidence="9" type="primary">LOC111134638</name>
</gene>
<reference evidence="9" key="1">
    <citation type="submission" date="2025-08" db="UniProtKB">
        <authorList>
            <consortium name="RefSeq"/>
        </authorList>
    </citation>
    <scope>IDENTIFICATION</scope>
    <source>
        <tissue evidence="9">Whole sample</tissue>
    </source>
</reference>
<sequence length="585" mass="66614">MADKLRVRRELLDANFDGYKLSLETLPTYTCKFDNGLAFTSLSQDQYSYHHAKLFGIHNHLYSDPWNTDCVFFIDNCWGVLQAVSTDTSIFISGQVGQIPDRNTQSSVTDRLSASMCFVSEELVVLCDGAGKVHVCCTGDRNSSQQWKVLFSNEPLENKTPFVLIDAVLHSIDSVYKLQCLCVHVIDCDAEQKDKYKSTHITVIEWITFSSGDKNTWVYERSRRLYGRRPFDYAALTKDGLALIVGAEGEFVFEYDSMKPVRDEEPMETASNEQDKKEPEYTWSQNTEEITALFTLPSGLTKADIYYTLSHDYIDFGIKNGKHLLKGQLYGDVEVETSTWTIQNQRVELNLTKVEDQVWPQIVVGDNRGEMTMDPVMIAQIHERLAGLTSDQMNPDPDEGKEKPYNSQQLEDCDVYPEDDSTLMRFDGDTHKITHKTNTGSHQFLFFAALGKDKPPALCLRHDVDGIVWQPENECKEMQSPWQHVSTFNAFGYVQASKQNRKFTVCAPDCSFAVICDIWRHAYVYRQPAAISSPLRNRKDGRQVNTVAKQQVVSLECTDHIYGVRTTAQTLFILTESVLYAVHIN</sequence>
<dbReference type="GeneID" id="111134638"/>
<evidence type="ECO:0000256" key="4">
    <source>
        <dbReference type="ARBA" id="ARBA00022490"/>
    </source>
</evidence>
<evidence type="ECO:0000259" key="7">
    <source>
        <dbReference type="PROSITE" id="PS51203"/>
    </source>
</evidence>
<organism evidence="8 9">
    <name type="scientific">Crassostrea virginica</name>
    <name type="common">Eastern oyster</name>
    <dbReference type="NCBI Taxonomy" id="6565"/>
    <lineage>
        <taxon>Eukaryota</taxon>
        <taxon>Metazoa</taxon>
        <taxon>Spiralia</taxon>
        <taxon>Lophotrochozoa</taxon>
        <taxon>Mollusca</taxon>
        <taxon>Bivalvia</taxon>
        <taxon>Autobranchia</taxon>
        <taxon>Pteriomorphia</taxon>
        <taxon>Ostreida</taxon>
        <taxon>Ostreoidea</taxon>
        <taxon>Ostreidae</taxon>
        <taxon>Crassostrea</taxon>
    </lineage>
</organism>
<comment type="subcellular location">
    <subcellularLocation>
        <location evidence="2">Cytoplasm</location>
    </subcellularLocation>
    <subcellularLocation>
        <location evidence="1">Nucleus</location>
    </subcellularLocation>
</comment>
<dbReference type="SUPFAM" id="SSF49764">
    <property type="entry name" value="HSP20-like chaperones"/>
    <property type="match status" value="1"/>
</dbReference>